<dbReference type="PANTHER" id="PTHR45138">
    <property type="entry name" value="REGULATORY COMPONENTS OF SENSORY TRANSDUCTION SYSTEM"/>
    <property type="match status" value="1"/>
</dbReference>
<dbReference type="InterPro" id="IPR029787">
    <property type="entry name" value="Nucleotide_cyclase"/>
</dbReference>
<feature type="transmembrane region" description="Helical" evidence="3">
    <location>
        <begin position="370"/>
        <end position="392"/>
    </location>
</feature>
<keyword evidence="6" id="KW-1185">Reference proteome</keyword>
<proteinExistence type="predicted"/>
<dbReference type="EC" id="2.7.7.65" evidence="1"/>
<dbReference type="InterPro" id="IPR000160">
    <property type="entry name" value="GGDEF_dom"/>
</dbReference>
<evidence type="ECO:0000256" key="3">
    <source>
        <dbReference type="SAM" id="Phobius"/>
    </source>
</evidence>
<dbReference type="InterPro" id="IPR050469">
    <property type="entry name" value="Diguanylate_Cyclase"/>
</dbReference>
<protein>
    <recommendedName>
        <fullName evidence="1">diguanylate cyclase</fullName>
        <ecNumber evidence="1">2.7.7.65</ecNumber>
    </recommendedName>
</protein>
<feature type="transmembrane region" description="Helical" evidence="3">
    <location>
        <begin position="281"/>
        <end position="304"/>
    </location>
</feature>
<evidence type="ECO:0000313" key="6">
    <source>
        <dbReference type="Proteomes" id="UP001254759"/>
    </source>
</evidence>
<comment type="caution">
    <text evidence="5">The sequence shown here is derived from an EMBL/GenBank/DDBJ whole genome shotgun (WGS) entry which is preliminary data.</text>
</comment>
<feature type="domain" description="GGDEF" evidence="4">
    <location>
        <begin position="611"/>
        <end position="744"/>
    </location>
</feature>
<dbReference type="PROSITE" id="PS50887">
    <property type="entry name" value="GGDEF"/>
    <property type="match status" value="1"/>
</dbReference>
<dbReference type="CDD" id="cd01949">
    <property type="entry name" value="GGDEF"/>
    <property type="match status" value="1"/>
</dbReference>
<dbReference type="Pfam" id="PF00990">
    <property type="entry name" value="GGDEF"/>
    <property type="match status" value="1"/>
</dbReference>
<comment type="catalytic activity">
    <reaction evidence="2">
        <text>2 GTP = 3',3'-c-di-GMP + 2 diphosphate</text>
        <dbReference type="Rhea" id="RHEA:24898"/>
        <dbReference type="ChEBI" id="CHEBI:33019"/>
        <dbReference type="ChEBI" id="CHEBI:37565"/>
        <dbReference type="ChEBI" id="CHEBI:58805"/>
        <dbReference type="EC" id="2.7.7.65"/>
    </reaction>
</comment>
<evidence type="ECO:0000313" key="5">
    <source>
        <dbReference type="EMBL" id="MDR6842977.1"/>
    </source>
</evidence>
<gene>
    <name evidence="5" type="ORF">J2W94_003284</name>
</gene>
<dbReference type="SUPFAM" id="SSF55781">
    <property type="entry name" value="GAF domain-like"/>
    <property type="match status" value="1"/>
</dbReference>
<name>A0ABU1RW24_9GAMM</name>
<keyword evidence="3" id="KW-0812">Transmembrane</keyword>
<reference evidence="5 6" key="1">
    <citation type="submission" date="2023-07" db="EMBL/GenBank/DDBJ databases">
        <title>Sorghum-associated microbial communities from plants grown in Nebraska, USA.</title>
        <authorList>
            <person name="Schachtman D."/>
        </authorList>
    </citation>
    <scope>NUCLEOTIDE SEQUENCE [LARGE SCALE GENOMIC DNA]</scope>
    <source>
        <strain evidence="5 6">BE107</strain>
    </source>
</reference>
<evidence type="ECO:0000259" key="4">
    <source>
        <dbReference type="PROSITE" id="PS50887"/>
    </source>
</evidence>
<dbReference type="Gene3D" id="3.30.70.270">
    <property type="match status" value="1"/>
</dbReference>
<sequence>MRYLPRGNPRWRMQGSGLRLLAWGLLVLSATVAWEGIARAAQTSAAPALEVPVSLQLLDAQPRAHLSVDGDGVVLPPEGSPARFRLSFDLPSRNPDGSPWQLRFNRIELKELQLQAPGWHPPAQDFFRPQPHDGLLPMAFSQTLPAHWRGPVSVDVTASTELARTLRPQVVRMALGAEQDKRSLAVAIALYACLLVLAIVAVSLCLGARELAFLSFLAFVSASLLLMLVVNGHAYTVPFLAWLKPLGGQGTNIAMLLVSASGICTARDFAGRRPDNLWLRWTPVAGASAMVALAAAGLCGFAFAPETMQILVIIGWAAAAVLAMLAFFSAILRKAWLGWPLLTALIMLGISCTLFELSVRGMADPFWGRFGYQIGLVLVAVVLVVALIGRIADFRLKHEQERMARKASEQRLRQQQAYTDLADLLRKRLQDVASKDLEWYAVQMAMESLLPWLQLNSATIILSRPGYDQTRITEPVTHTSRLSALIDVNDATLRAVAQRKLPMAELIMNPVPGSTRARAASMAYAAVPLTTGKGDVGVALLERVGPQAFSAEELALVDQFGQLVLQQTAEARETQKLRRSAELDALTGMLNRNAIDLALSHAFIEAHKNDKTLAVLFIDVDGFKLVNDTYGHACGDQCLRHLADVLSRALRPGDLLGRYGGEEFLVLLPTPGDDQAREIGERIRLQIEESAVEWQDQKVKLTVSVGVATRLVHEQTPTQALERADRALYSAKHEGRNRVVLAARKP</sequence>
<feature type="transmembrane region" description="Helical" evidence="3">
    <location>
        <begin position="211"/>
        <end position="230"/>
    </location>
</feature>
<dbReference type="EMBL" id="JAVDTT010000005">
    <property type="protein sequence ID" value="MDR6842977.1"/>
    <property type="molecule type" value="Genomic_DNA"/>
</dbReference>
<keyword evidence="3" id="KW-1133">Transmembrane helix</keyword>
<accession>A0ABU1RW24</accession>
<dbReference type="RefSeq" id="WP_310095736.1">
    <property type="nucleotide sequence ID" value="NZ_JAVDTT010000005.1"/>
</dbReference>
<evidence type="ECO:0000256" key="2">
    <source>
        <dbReference type="ARBA" id="ARBA00034247"/>
    </source>
</evidence>
<feature type="transmembrane region" description="Helical" evidence="3">
    <location>
        <begin position="310"/>
        <end position="332"/>
    </location>
</feature>
<feature type="transmembrane region" description="Helical" evidence="3">
    <location>
        <begin position="339"/>
        <end position="358"/>
    </location>
</feature>
<organism evidence="5 6">
    <name type="scientific">Pseudoxanthomonas sacheonensis</name>
    <dbReference type="NCBI Taxonomy" id="443615"/>
    <lineage>
        <taxon>Bacteria</taxon>
        <taxon>Pseudomonadati</taxon>
        <taxon>Pseudomonadota</taxon>
        <taxon>Gammaproteobacteria</taxon>
        <taxon>Lysobacterales</taxon>
        <taxon>Lysobacteraceae</taxon>
        <taxon>Pseudoxanthomonas</taxon>
    </lineage>
</organism>
<feature type="transmembrane region" description="Helical" evidence="3">
    <location>
        <begin position="184"/>
        <end position="204"/>
    </location>
</feature>
<dbReference type="SMART" id="SM00267">
    <property type="entry name" value="GGDEF"/>
    <property type="match status" value="1"/>
</dbReference>
<dbReference type="PANTHER" id="PTHR45138:SF9">
    <property type="entry name" value="DIGUANYLATE CYCLASE DGCM-RELATED"/>
    <property type="match status" value="1"/>
</dbReference>
<keyword evidence="3" id="KW-0472">Membrane</keyword>
<dbReference type="NCBIfam" id="TIGR00254">
    <property type="entry name" value="GGDEF"/>
    <property type="match status" value="1"/>
</dbReference>
<dbReference type="SUPFAM" id="SSF55073">
    <property type="entry name" value="Nucleotide cyclase"/>
    <property type="match status" value="1"/>
</dbReference>
<dbReference type="Proteomes" id="UP001254759">
    <property type="component" value="Unassembled WGS sequence"/>
</dbReference>
<evidence type="ECO:0000256" key="1">
    <source>
        <dbReference type="ARBA" id="ARBA00012528"/>
    </source>
</evidence>
<dbReference type="InterPro" id="IPR043128">
    <property type="entry name" value="Rev_trsase/Diguanyl_cyclase"/>
</dbReference>